<gene>
    <name evidence="3" type="ORF">BT96DRAFT_1003649</name>
</gene>
<evidence type="ECO:0000259" key="2">
    <source>
        <dbReference type="PROSITE" id="PS50006"/>
    </source>
</evidence>
<sequence length="490" mass="53042">MVEDEIEFLGARPRALHPSVNSVTGFTLHIEKNGNEPGLRMMFRKVNTNTVVVGRKPPNHGSGGIYDSDNAKAMFRCPVVSRAHAKFTFSDSGLLYLTDTSSHHGTHIRQPSHLTSNMIPTQIPVQVHNGDVITFGKSVGRNNEIVRPIVARAELIYHTPTPRTPTSIIRPTSSGRYGLGSTSPDDNSPSESSSEDNADDDIASPSSQSDHSSDHDSDIVEIPSFPKRIRSMIIPASRPLFDSPAPASDSLSIIANDGNDESDLATTIGDRRARLLADARCELESDMFTRRANLLRNYRTRYPSDSLQQGKRSKSKSTSPMELATPSPSPSPAKILLNETSSETSKDGNGNENEGSQNISPLLPTFFAFDMPTPGPVQSPLDSPPPLPSSSQPASNGEGSFEVIPFAGHAQEEDAASALAHFLPSNESFPGPDVVIEDEIEVEEQQEQADPEAESMKPLDCNAAVDEDERMMMDEQVFDEIHHGSPAPAG</sequence>
<protein>
    <recommendedName>
        <fullName evidence="2">FHA domain-containing protein</fullName>
    </recommendedName>
</protein>
<organism evidence="3 4">
    <name type="scientific">Gymnopus androsaceus JB14</name>
    <dbReference type="NCBI Taxonomy" id="1447944"/>
    <lineage>
        <taxon>Eukaryota</taxon>
        <taxon>Fungi</taxon>
        <taxon>Dikarya</taxon>
        <taxon>Basidiomycota</taxon>
        <taxon>Agaricomycotina</taxon>
        <taxon>Agaricomycetes</taxon>
        <taxon>Agaricomycetidae</taxon>
        <taxon>Agaricales</taxon>
        <taxon>Marasmiineae</taxon>
        <taxon>Omphalotaceae</taxon>
        <taxon>Gymnopus</taxon>
    </lineage>
</organism>
<evidence type="ECO:0000313" key="4">
    <source>
        <dbReference type="Proteomes" id="UP000799118"/>
    </source>
</evidence>
<feature type="compositionally biased region" description="Low complexity" evidence="1">
    <location>
        <begin position="161"/>
        <end position="174"/>
    </location>
</feature>
<evidence type="ECO:0000256" key="1">
    <source>
        <dbReference type="SAM" id="MobiDB-lite"/>
    </source>
</evidence>
<keyword evidence="4" id="KW-1185">Reference proteome</keyword>
<feature type="domain" description="FHA" evidence="2">
    <location>
        <begin position="51"/>
        <end position="108"/>
    </location>
</feature>
<dbReference type="InterPro" id="IPR008984">
    <property type="entry name" value="SMAD_FHA_dom_sf"/>
</dbReference>
<dbReference type="CDD" id="cd00060">
    <property type="entry name" value="FHA"/>
    <property type="match status" value="1"/>
</dbReference>
<dbReference type="EMBL" id="ML769715">
    <property type="protein sequence ID" value="KAE9389016.1"/>
    <property type="molecule type" value="Genomic_DNA"/>
</dbReference>
<dbReference type="PROSITE" id="PS50006">
    <property type="entry name" value="FHA_DOMAIN"/>
    <property type="match status" value="1"/>
</dbReference>
<dbReference type="SMART" id="SM00240">
    <property type="entry name" value="FHA"/>
    <property type="match status" value="1"/>
</dbReference>
<feature type="compositionally biased region" description="Acidic residues" evidence="1">
    <location>
        <begin position="193"/>
        <end position="202"/>
    </location>
</feature>
<name>A0A6A4GU97_9AGAR</name>
<feature type="compositionally biased region" description="Polar residues" evidence="1">
    <location>
        <begin position="303"/>
        <end position="320"/>
    </location>
</feature>
<feature type="region of interest" description="Disordered" evidence="1">
    <location>
        <begin position="299"/>
        <end position="401"/>
    </location>
</feature>
<dbReference type="Proteomes" id="UP000799118">
    <property type="component" value="Unassembled WGS sequence"/>
</dbReference>
<feature type="compositionally biased region" description="Low complexity" evidence="1">
    <location>
        <begin position="183"/>
        <end position="192"/>
    </location>
</feature>
<dbReference type="SUPFAM" id="SSF49879">
    <property type="entry name" value="SMAD/FHA domain"/>
    <property type="match status" value="1"/>
</dbReference>
<dbReference type="AlphaFoldDB" id="A0A6A4GU97"/>
<feature type="compositionally biased region" description="Polar residues" evidence="1">
    <location>
        <begin position="338"/>
        <end position="360"/>
    </location>
</feature>
<dbReference type="Pfam" id="PF00498">
    <property type="entry name" value="FHA"/>
    <property type="match status" value="1"/>
</dbReference>
<feature type="region of interest" description="Disordered" evidence="1">
    <location>
        <begin position="161"/>
        <end position="219"/>
    </location>
</feature>
<dbReference type="InterPro" id="IPR000253">
    <property type="entry name" value="FHA_dom"/>
</dbReference>
<accession>A0A6A4GU97</accession>
<dbReference type="Gene3D" id="2.60.200.20">
    <property type="match status" value="1"/>
</dbReference>
<evidence type="ECO:0000313" key="3">
    <source>
        <dbReference type="EMBL" id="KAE9389016.1"/>
    </source>
</evidence>
<dbReference type="OrthoDB" id="4096268at2759"/>
<feature type="compositionally biased region" description="Pro residues" evidence="1">
    <location>
        <begin position="373"/>
        <end position="388"/>
    </location>
</feature>
<reference evidence="3" key="1">
    <citation type="journal article" date="2019" name="Environ. Microbiol.">
        <title>Fungal ecological strategies reflected in gene transcription - a case study of two litter decomposers.</title>
        <authorList>
            <person name="Barbi F."/>
            <person name="Kohler A."/>
            <person name="Barry K."/>
            <person name="Baskaran P."/>
            <person name="Daum C."/>
            <person name="Fauchery L."/>
            <person name="Ihrmark K."/>
            <person name="Kuo A."/>
            <person name="LaButti K."/>
            <person name="Lipzen A."/>
            <person name="Morin E."/>
            <person name="Grigoriev I.V."/>
            <person name="Henrissat B."/>
            <person name="Lindahl B."/>
            <person name="Martin F."/>
        </authorList>
    </citation>
    <scope>NUCLEOTIDE SEQUENCE</scope>
    <source>
        <strain evidence="3">JB14</strain>
    </source>
</reference>
<proteinExistence type="predicted"/>